<reference evidence="1 2" key="1">
    <citation type="submission" date="2018-12" db="EMBL/GenBank/DDBJ databases">
        <title>Complete Genome Sequence of the Corallopyronin A producing Myxobacterium Corallococcus coralloides B035.</title>
        <authorList>
            <person name="Bouhired S.M."/>
            <person name="Rupp O."/>
            <person name="Blom J."/>
            <person name="Schaeberle T.F."/>
            <person name="Kehraus S."/>
            <person name="Schiefer A."/>
            <person name="Pfarr K."/>
            <person name="Goesmann A."/>
            <person name="Hoerauf A."/>
            <person name="Koenig G.M."/>
        </authorList>
    </citation>
    <scope>NUCLEOTIDE SEQUENCE [LARGE SCALE GENOMIC DNA]</scope>
    <source>
        <strain evidence="1 2">B035</strain>
    </source>
</reference>
<name>A0A410RR04_CORCK</name>
<organism evidence="1 2">
    <name type="scientific">Corallococcus coralloides</name>
    <name type="common">Myxococcus coralloides</name>
    <dbReference type="NCBI Taxonomy" id="184914"/>
    <lineage>
        <taxon>Bacteria</taxon>
        <taxon>Pseudomonadati</taxon>
        <taxon>Myxococcota</taxon>
        <taxon>Myxococcia</taxon>
        <taxon>Myxococcales</taxon>
        <taxon>Cystobacterineae</taxon>
        <taxon>Myxococcaceae</taxon>
        <taxon>Corallococcus</taxon>
    </lineage>
</organism>
<evidence type="ECO:0000313" key="1">
    <source>
        <dbReference type="EMBL" id="QAT84313.1"/>
    </source>
</evidence>
<gene>
    <name evidence="1" type="ORF">EJ065_2741</name>
</gene>
<proteinExistence type="predicted"/>
<sequence>MGKKTFNDMYVDGTIRKREDDFLKRAMGLVPDDTGCLLF</sequence>
<evidence type="ECO:0000313" key="2">
    <source>
        <dbReference type="Proteomes" id="UP000288758"/>
    </source>
</evidence>
<accession>A0A410RR04</accession>
<dbReference type="EMBL" id="CP034669">
    <property type="protein sequence ID" value="QAT84313.1"/>
    <property type="molecule type" value="Genomic_DNA"/>
</dbReference>
<dbReference type="AlphaFoldDB" id="A0A410RR04"/>
<dbReference type="Proteomes" id="UP000288758">
    <property type="component" value="Chromosome"/>
</dbReference>
<protein>
    <submittedName>
        <fullName evidence="1">Uncharacterized protein</fullName>
    </submittedName>
</protein>